<dbReference type="AlphaFoldDB" id="A0AAN5C7N5"/>
<feature type="compositionally biased region" description="Basic and acidic residues" evidence="1">
    <location>
        <begin position="198"/>
        <end position="213"/>
    </location>
</feature>
<accession>A0AAN5C7N5</accession>
<organism evidence="2 3">
    <name type="scientific">Pristionchus mayeri</name>
    <dbReference type="NCBI Taxonomy" id="1317129"/>
    <lineage>
        <taxon>Eukaryota</taxon>
        <taxon>Metazoa</taxon>
        <taxon>Ecdysozoa</taxon>
        <taxon>Nematoda</taxon>
        <taxon>Chromadorea</taxon>
        <taxon>Rhabditida</taxon>
        <taxon>Rhabditina</taxon>
        <taxon>Diplogasteromorpha</taxon>
        <taxon>Diplogasteroidea</taxon>
        <taxon>Neodiplogasteridae</taxon>
        <taxon>Pristionchus</taxon>
    </lineage>
</organism>
<proteinExistence type="predicted"/>
<gene>
    <name evidence="2" type="ORF">PMAYCL1PPCAC_03137</name>
</gene>
<evidence type="ECO:0000256" key="1">
    <source>
        <dbReference type="SAM" id="MobiDB-lite"/>
    </source>
</evidence>
<feature type="compositionally biased region" description="Basic and acidic residues" evidence="1">
    <location>
        <begin position="163"/>
        <end position="179"/>
    </location>
</feature>
<dbReference type="Proteomes" id="UP001328107">
    <property type="component" value="Unassembled WGS sequence"/>
</dbReference>
<evidence type="ECO:0000313" key="3">
    <source>
        <dbReference type="Proteomes" id="UP001328107"/>
    </source>
</evidence>
<evidence type="ECO:0000313" key="2">
    <source>
        <dbReference type="EMBL" id="GMR32942.1"/>
    </source>
</evidence>
<reference evidence="3" key="1">
    <citation type="submission" date="2022-10" db="EMBL/GenBank/DDBJ databases">
        <title>Genome assembly of Pristionchus species.</title>
        <authorList>
            <person name="Yoshida K."/>
            <person name="Sommer R.J."/>
        </authorList>
    </citation>
    <scope>NUCLEOTIDE SEQUENCE [LARGE SCALE GENOMIC DNA]</scope>
    <source>
        <strain evidence="3">RS5460</strain>
    </source>
</reference>
<feature type="compositionally biased region" description="Pro residues" evidence="1">
    <location>
        <begin position="282"/>
        <end position="291"/>
    </location>
</feature>
<feature type="region of interest" description="Disordered" evidence="1">
    <location>
        <begin position="52"/>
        <end position="307"/>
    </location>
</feature>
<comment type="caution">
    <text evidence="2">The sequence shown here is derived from an EMBL/GenBank/DDBJ whole genome shotgun (WGS) entry which is preliminary data.</text>
</comment>
<feature type="compositionally biased region" description="Basic and acidic residues" evidence="1">
    <location>
        <begin position="297"/>
        <end position="307"/>
    </location>
</feature>
<keyword evidence="3" id="KW-1185">Reference proteome</keyword>
<name>A0AAN5C7N5_9BILA</name>
<protein>
    <submittedName>
        <fullName evidence="2">Uncharacterized protein</fullName>
    </submittedName>
</protein>
<feature type="non-terminal residue" evidence="2">
    <location>
        <position position="307"/>
    </location>
</feature>
<feature type="compositionally biased region" description="Low complexity" evidence="1">
    <location>
        <begin position="270"/>
        <end position="281"/>
    </location>
</feature>
<dbReference type="EMBL" id="BTRK01000001">
    <property type="protein sequence ID" value="GMR32942.1"/>
    <property type="molecule type" value="Genomic_DNA"/>
</dbReference>
<sequence length="307" mass="32832">MSVDYLKNFSLDDVRKARLDFTSSGTTIFGECIPDLLGDRYIVLQPDKIRYGDKSTTGSPISSHRGSSVHHDSSGSSSSGSPIASPFSYTRDLVGVDSPGLSGGTGAITPVKKEESSPMVPRQVAVVKPETGLLQPRAVMLAAEPSPQPPPPPPPPLLPPRKSRFDVKPEDMEVDEKPKQPSLLSNGKRKATSESEEEKSSKSDEDEVVDPRRAGSLGSFVKRIKLETLSTTVTKPAELKPPQPPKAIVSPLAAAPEVKQQRPAAPPLLPRVVTTAAAAAKLPPPPPPTPKQSPVKTVEKKKEEEEE</sequence>
<feature type="compositionally biased region" description="Pro residues" evidence="1">
    <location>
        <begin position="146"/>
        <end position="159"/>
    </location>
</feature>